<feature type="transmembrane region" description="Helical" evidence="12">
    <location>
        <begin position="287"/>
        <end position="310"/>
    </location>
</feature>
<dbReference type="SUPFAM" id="SSF55604">
    <property type="entry name" value="Glucose permease domain IIB"/>
    <property type="match status" value="1"/>
</dbReference>
<evidence type="ECO:0000259" key="14">
    <source>
        <dbReference type="PROSITE" id="PS51103"/>
    </source>
</evidence>
<evidence type="ECO:0000256" key="6">
    <source>
        <dbReference type="ARBA" id="ARBA00022683"/>
    </source>
</evidence>
<dbReference type="GO" id="GO:0008982">
    <property type="term" value="F:protein-N(PI)-phosphohistidine-sugar phosphotransferase activity"/>
    <property type="evidence" value="ECO:0007669"/>
    <property type="project" value="InterPro"/>
</dbReference>
<feature type="transmembrane region" description="Helical" evidence="12">
    <location>
        <begin position="264"/>
        <end position="281"/>
    </location>
</feature>
<evidence type="ECO:0000256" key="5">
    <source>
        <dbReference type="ARBA" id="ARBA00022679"/>
    </source>
</evidence>
<evidence type="ECO:0000256" key="1">
    <source>
        <dbReference type="ARBA" id="ARBA00004651"/>
    </source>
</evidence>
<evidence type="ECO:0000256" key="11">
    <source>
        <dbReference type="PROSITE-ProRule" id="PRU00421"/>
    </source>
</evidence>
<dbReference type="InterPro" id="IPR013013">
    <property type="entry name" value="PTS_EIIC_1"/>
</dbReference>
<dbReference type="PANTHER" id="PTHR30009">
    <property type="entry name" value="CYTOCHROME C-TYPE SYNTHESIS PROTEIN AND PTS TRANSMEMBRANE COMPONENT"/>
    <property type="match status" value="1"/>
</dbReference>
<keyword evidence="8" id="KW-0418">Kinase</keyword>
<dbReference type="GO" id="GO:0015764">
    <property type="term" value="P:N-acetylglucosamine transport"/>
    <property type="evidence" value="ECO:0007669"/>
    <property type="project" value="TreeGrafter"/>
</dbReference>
<dbReference type="PROSITE" id="PS51103">
    <property type="entry name" value="PTS_EIIC_TYPE_1"/>
    <property type="match status" value="1"/>
</dbReference>
<keyword evidence="16" id="KW-1185">Reference proteome</keyword>
<dbReference type="RefSeq" id="WP_265676036.1">
    <property type="nucleotide sequence ID" value="NZ_JAKRRY010000022.1"/>
</dbReference>
<keyword evidence="2" id="KW-0813">Transport</keyword>
<keyword evidence="4" id="KW-0762">Sugar transport</keyword>
<dbReference type="GO" id="GO:0005886">
    <property type="term" value="C:plasma membrane"/>
    <property type="evidence" value="ECO:0007669"/>
    <property type="project" value="UniProtKB-SubCell"/>
</dbReference>
<evidence type="ECO:0000313" key="16">
    <source>
        <dbReference type="Proteomes" id="UP001155587"/>
    </source>
</evidence>
<comment type="subcellular location">
    <subcellularLocation>
        <location evidence="1">Cell membrane</location>
        <topology evidence="1">Multi-pass membrane protein</topology>
    </subcellularLocation>
</comment>
<name>A0A9X3CQF8_9VIBR</name>
<dbReference type="InterPro" id="IPR036878">
    <property type="entry name" value="Glu_permease_IIB"/>
</dbReference>
<keyword evidence="5" id="KW-0808">Transferase</keyword>
<evidence type="ECO:0000256" key="10">
    <source>
        <dbReference type="ARBA" id="ARBA00023136"/>
    </source>
</evidence>
<evidence type="ECO:0000256" key="3">
    <source>
        <dbReference type="ARBA" id="ARBA00022475"/>
    </source>
</evidence>
<keyword evidence="6" id="KW-0598">Phosphotransferase system</keyword>
<dbReference type="GO" id="GO:0016301">
    <property type="term" value="F:kinase activity"/>
    <property type="evidence" value="ECO:0007669"/>
    <property type="project" value="UniProtKB-KW"/>
</dbReference>
<keyword evidence="10 12" id="KW-0472">Membrane</keyword>
<evidence type="ECO:0000256" key="12">
    <source>
        <dbReference type="SAM" id="Phobius"/>
    </source>
</evidence>
<evidence type="ECO:0000256" key="8">
    <source>
        <dbReference type="ARBA" id="ARBA00022777"/>
    </source>
</evidence>
<dbReference type="Proteomes" id="UP001155587">
    <property type="component" value="Unassembled WGS sequence"/>
</dbReference>
<evidence type="ECO:0000313" key="15">
    <source>
        <dbReference type="EMBL" id="MCW8347506.1"/>
    </source>
</evidence>
<dbReference type="Gene3D" id="3.30.1360.60">
    <property type="entry name" value="Glucose permease domain IIB"/>
    <property type="match status" value="1"/>
</dbReference>
<feature type="transmembrane region" description="Helical" evidence="12">
    <location>
        <begin position="137"/>
        <end position="158"/>
    </location>
</feature>
<evidence type="ECO:0000256" key="4">
    <source>
        <dbReference type="ARBA" id="ARBA00022597"/>
    </source>
</evidence>
<dbReference type="AlphaFoldDB" id="A0A9X3CQF8"/>
<dbReference type="GO" id="GO:0090563">
    <property type="term" value="F:protein-phosphocysteine-sugar phosphotransferase activity"/>
    <property type="evidence" value="ECO:0007669"/>
    <property type="project" value="TreeGrafter"/>
</dbReference>
<feature type="transmembrane region" description="Helical" evidence="12">
    <location>
        <begin position="233"/>
        <end position="257"/>
    </location>
</feature>
<sequence>MKQILSGILNQLQRVGASLMLPIAVLPVAALLLRFGSPDLLDLPFVKASGGAIFGGLPMLFAVGIAVGLAKDHNGTAGVAGVIAHLIILEGAKTITPDLKMGVLSGIIAGLMAGYLYNNFKDTKLPDWLGFFGGKRFVPIVTALCSIVMAFIVGHGFPAIGAMINNFGMWMIESGEPGLFVYGAMNRLLIPFGLHHILNSIVRFMFGSYTDPSGTEIIGDQLRFFAGDPEAGAFMTGCYVVMMFGLPAVCLAFYTTAKKERRKALVGMLVSISLTSFLTGITEPIEFLFMFTAPILFALHAILMGMSYVISDLLNIKHGFGFSGGFIDYVLNWNLATNPIRIIPLGLAYFAIYFVTFTAAIKYFNLKTPGREDEEEAVESAKTTTNNDELAGAYYAAAGGYTNIQNINCCMTRLRLTLENSDLVDDAACKRLGAAGVIRPTPTTVQIIVGTSAEMIAEDMRAKHLQEAEKEAESLNKAAT</sequence>
<organism evidence="15 16">
    <name type="scientific">Vibrio qingdaonensis</name>
    <dbReference type="NCBI Taxonomy" id="2829491"/>
    <lineage>
        <taxon>Bacteria</taxon>
        <taxon>Pseudomonadati</taxon>
        <taxon>Pseudomonadota</taxon>
        <taxon>Gammaproteobacteria</taxon>
        <taxon>Vibrionales</taxon>
        <taxon>Vibrionaceae</taxon>
        <taxon>Vibrio</taxon>
    </lineage>
</organism>
<protein>
    <submittedName>
        <fullName evidence="15">PTS transporter subunit EIIC</fullName>
    </submittedName>
</protein>
<feature type="transmembrane region" description="Helical" evidence="12">
    <location>
        <begin position="15"/>
        <end position="33"/>
    </location>
</feature>
<reference evidence="15" key="1">
    <citation type="submission" date="2022-02" db="EMBL/GenBank/DDBJ databases">
        <title>Vibrio sp. nov, a new bacterium isolated from seawater.</title>
        <authorList>
            <person name="Yuan Y."/>
        </authorList>
    </citation>
    <scope>NUCLEOTIDE SEQUENCE</scope>
    <source>
        <strain evidence="15">ZSDZ65</strain>
    </source>
</reference>
<keyword evidence="9 12" id="KW-1133">Transmembrane helix</keyword>
<evidence type="ECO:0000256" key="9">
    <source>
        <dbReference type="ARBA" id="ARBA00022989"/>
    </source>
</evidence>
<keyword evidence="3" id="KW-1003">Cell membrane</keyword>
<proteinExistence type="predicted"/>
<dbReference type="GO" id="GO:0009401">
    <property type="term" value="P:phosphoenolpyruvate-dependent sugar phosphotransferase system"/>
    <property type="evidence" value="ECO:0007669"/>
    <property type="project" value="UniProtKB-KW"/>
</dbReference>
<dbReference type="InterPro" id="IPR003352">
    <property type="entry name" value="PTS_EIIC"/>
</dbReference>
<dbReference type="Pfam" id="PF00367">
    <property type="entry name" value="PTS_EIIB"/>
    <property type="match status" value="1"/>
</dbReference>
<dbReference type="EMBL" id="JAKRRY010000022">
    <property type="protein sequence ID" value="MCW8347506.1"/>
    <property type="molecule type" value="Genomic_DNA"/>
</dbReference>
<feature type="transmembrane region" description="Helical" evidence="12">
    <location>
        <begin position="45"/>
        <end position="69"/>
    </location>
</feature>
<accession>A0A9X3CQF8</accession>
<keyword evidence="7 12" id="KW-0812">Transmembrane</keyword>
<feature type="domain" description="PTS EIIC type-1" evidence="14">
    <location>
        <begin position="6"/>
        <end position="373"/>
    </location>
</feature>
<evidence type="ECO:0000256" key="2">
    <source>
        <dbReference type="ARBA" id="ARBA00022448"/>
    </source>
</evidence>
<dbReference type="PROSITE" id="PS01035">
    <property type="entry name" value="PTS_EIIB_TYPE_1_CYS"/>
    <property type="match status" value="1"/>
</dbReference>
<dbReference type="InterPro" id="IPR018113">
    <property type="entry name" value="PTrfase_EIIB_Cys"/>
</dbReference>
<dbReference type="NCBIfam" id="TIGR00826">
    <property type="entry name" value="EIIB_glc"/>
    <property type="match status" value="1"/>
</dbReference>
<comment type="caution">
    <text evidence="15">The sequence shown here is derived from an EMBL/GenBank/DDBJ whole genome shotgun (WGS) entry which is preliminary data.</text>
</comment>
<dbReference type="InterPro" id="IPR050429">
    <property type="entry name" value="PTS_Glucose_EIICBA"/>
</dbReference>
<dbReference type="PROSITE" id="PS51098">
    <property type="entry name" value="PTS_EIIB_TYPE_1"/>
    <property type="match status" value="1"/>
</dbReference>
<dbReference type="InterPro" id="IPR001996">
    <property type="entry name" value="PTS_IIB_1"/>
</dbReference>
<gene>
    <name evidence="15" type="ORF">MD535_16010</name>
</gene>
<feature type="domain" description="PTS EIIB type-1" evidence="13">
    <location>
        <begin position="388"/>
        <end position="470"/>
    </location>
</feature>
<feature type="active site" description="Phosphocysteine intermediate; for EIIB activity" evidence="11">
    <location>
        <position position="410"/>
    </location>
</feature>
<evidence type="ECO:0000259" key="13">
    <source>
        <dbReference type="PROSITE" id="PS51098"/>
    </source>
</evidence>
<evidence type="ECO:0000256" key="7">
    <source>
        <dbReference type="ARBA" id="ARBA00022692"/>
    </source>
</evidence>
<feature type="transmembrane region" description="Helical" evidence="12">
    <location>
        <begin position="99"/>
        <end position="117"/>
    </location>
</feature>
<feature type="transmembrane region" description="Helical" evidence="12">
    <location>
        <begin position="342"/>
        <end position="361"/>
    </location>
</feature>
<dbReference type="Pfam" id="PF02378">
    <property type="entry name" value="PTS_EIIC"/>
    <property type="match status" value="1"/>
</dbReference>
<feature type="transmembrane region" description="Helical" evidence="12">
    <location>
        <begin position="75"/>
        <end position="92"/>
    </location>
</feature>
<dbReference type="PANTHER" id="PTHR30009:SF4">
    <property type="entry name" value="PTS SYSTEM N-ACETYLGLUCOSAMINE-SPECIFIC EIICBA COMPONENT"/>
    <property type="match status" value="1"/>
</dbReference>